<accession>A0A1A8ETE7</accession>
<name>A0A1A8ETE7_9TELE</name>
<dbReference type="EMBL" id="HAEB01003610">
    <property type="protein sequence ID" value="SBQ50137.1"/>
    <property type="molecule type" value="Transcribed_RNA"/>
</dbReference>
<organism evidence="1">
    <name type="scientific">Nothobranchius korthausae</name>
    <dbReference type="NCBI Taxonomy" id="1143690"/>
    <lineage>
        <taxon>Eukaryota</taxon>
        <taxon>Metazoa</taxon>
        <taxon>Chordata</taxon>
        <taxon>Craniata</taxon>
        <taxon>Vertebrata</taxon>
        <taxon>Euteleostomi</taxon>
        <taxon>Actinopterygii</taxon>
        <taxon>Neopterygii</taxon>
        <taxon>Teleostei</taxon>
        <taxon>Neoteleostei</taxon>
        <taxon>Acanthomorphata</taxon>
        <taxon>Ovalentaria</taxon>
        <taxon>Atherinomorphae</taxon>
        <taxon>Cyprinodontiformes</taxon>
        <taxon>Nothobranchiidae</taxon>
        <taxon>Nothobranchius</taxon>
    </lineage>
</organism>
<reference evidence="1" key="2">
    <citation type="submission" date="2016-06" db="EMBL/GenBank/DDBJ databases">
        <title>The genome of a short-lived fish provides insights into sex chromosome evolution and the genetic control of aging.</title>
        <authorList>
            <person name="Reichwald K."/>
            <person name="Felder M."/>
            <person name="Petzold A."/>
            <person name="Koch P."/>
            <person name="Groth M."/>
            <person name="Platzer M."/>
        </authorList>
    </citation>
    <scope>NUCLEOTIDE SEQUENCE</scope>
    <source>
        <tissue evidence="1">Brain</tissue>
    </source>
</reference>
<sequence>IMLACDRQRRVEDTKMLDWRHTCSVQLTLSW</sequence>
<dbReference type="AlphaFoldDB" id="A0A1A8ETE7"/>
<feature type="non-terminal residue" evidence="1">
    <location>
        <position position="1"/>
    </location>
</feature>
<evidence type="ECO:0000313" key="1">
    <source>
        <dbReference type="EMBL" id="SBQ50137.1"/>
    </source>
</evidence>
<proteinExistence type="predicted"/>
<reference evidence="1" key="1">
    <citation type="submission" date="2016-05" db="EMBL/GenBank/DDBJ databases">
        <authorList>
            <person name="Lavstsen T."/>
            <person name="Jespersen J.S."/>
        </authorList>
    </citation>
    <scope>NUCLEOTIDE SEQUENCE</scope>
    <source>
        <tissue evidence="1">Brain</tissue>
    </source>
</reference>
<protein>
    <submittedName>
        <fullName evidence="1">Uncharacterized protein</fullName>
    </submittedName>
</protein>
<gene>
    <name evidence="1" type="primary">Nfu_g_1_009950</name>
</gene>